<keyword evidence="4 6" id="KW-0472">Membrane</keyword>
<proteinExistence type="predicted"/>
<protein>
    <recommendedName>
        <fullName evidence="7">CWH43-like N-terminal domain-containing protein</fullName>
    </recommendedName>
</protein>
<dbReference type="GO" id="GO:0012505">
    <property type="term" value="C:endomembrane system"/>
    <property type="evidence" value="ECO:0007669"/>
    <property type="project" value="UniProtKB-SubCell"/>
</dbReference>
<evidence type="ECO:0000256" key="2">
    <source>
        <dbReference type="ARBA" id="ARBA00022692"/>
    </source>
</evidence>
<evidence type="ECO:0000313" key="9">
    <source>
        <dbReference type="Proteomes" id="UP000000561"/>
    </source>
</evidence>
<dbReference type="AlphaFoldDB" id="A0A0D1E8B1"/>
<feature type="region of interest" description="Disordered" evidence="5">
    <location>
        <begin position="328"/>
        <end position="388"/>
    </location>
</feature>
<keyword evidence="3 6" id="KW-1133">Transmembrane helix</keyword>
<dbReference type="OrthoDB" id="10032492at2759"/>
<dbReference type="GeneID" id="23562704"/>
<dbReference type="eggNOG" id="ENOG502RZQS">
    <property type="taxonomic scope" value="Eukaryota"/>
</dbReference>
<name>A0A0D1E8B1_MYCMD</name>
<feature type="compositionally biased region" description="Polar residues" evidence="5">
    <location>
        <begin position="358"/>
        <end position="388"/>
    </location>
</feature>
<dbReference type="InParanoid" id="A0A0D1E8B1"/>
<dbReference type="PANTHER" id="PTHR21324:SF2">
    <property type="entry name" value="EG:22E5.9 PROTEIN"/>
    <property type="match status" value="1"/>
</dbReference>
<dbReference type="VEuPathDB" id="FungiDB:UMAG_01805"/>
<sequence length="388" mass="42544">MAKIGWFGLFYLLPIATFACWTTAIVGLLVIWAVRDRFREYESEEASVVFISDVGAQHKTFFIIFCSCTAGFYILTTLAERHLRHQRRIPGSIRKKQTILDICSVICAVIGCVALILLSVFDAFNHSTVHWSMTLIFVVFVALSVLFQVLQVFSLSHDYDRLATLKVIAIIKAIILSLAIAGAIAFIICYGICRGDALPGNDRCDRIISAAAVCEWAIAFLLAIFFLTYLVDLWPAHKRARLGLSLDGGLVENKQLAKEQGVDDKPTAPYAIDGVENNNTYYPSQAAQQYHNGNTGNAVYPAPAVAHSVTSQHGVQPSPAGIAAIESSPLNAPSTLPGSERGSLYQTPMTEARPYPNNDVTHSLYTSDPAYNTSYPHPTNAPSHNTFR</sequence>
<dbReference type="KEGG" id="uma:UMAG_01805"/>
<evidence type="ECO:0000256" key="4">
    <source>
        <dbReference type="ARBA" id="ARBA00023136"/>
    </source>
</evidence>
<organism evidence="8 9">
    <name type="scientific">Mycosarcoma maydis</name>
    <name type="common">Corn smut fungus</name>
    <name type="synonym">Ustilago maydis</name>
    <dbReference type="NCBI Taxonomy" id="5270"/>
    <lineage>
        <taxon>Eukaryota</taxon>
        <taxon>Fungi</taxon>
        <taxon>Dikarya</taxon>
        <taxon>Basidiomycota</taxon>
        <taxon>Ustilaginomycotina</taxon>
        <taxon>Ustilaginomycetes</taxon>
        <taxon>Ustilaginales</taxon>
        <taxon>Ustilaginaceae</taxon>
        <taxon>Mycosarcoma</taxon>
    </lineage>
</organism>
<keyword evidence="9" id="KW-1185">Reference proteome</keyword>
<feature type="domain" description="CWH43-like N-terminal" evidence="7">
    <location>
        <begin position="10"/>
        <end position="235"/>
    </location>
</feature>
<dbReference type="Pfam" id="PF10277">
    <property type="entry name" value="Frag1"/>
    <property type="match status" value="1"/>
</dbReference>
<evidence type="ECO:0000259" key="7">
    <source>
        <dbReference type="Pfam" id="PF10277"/>
    </source>
</evidence>
<evidence type="ECO:0000256" key="5">
    <source>
        <dbReference type="SAM" id="MobiDB-lite"/>
    </source>
</evidence>
<feature type="transmembrane region" description="Helical" evidence="6">
    <location>
        <begin position="60"/>
        <end position="79"/>
    </location>
</feature>
<evidence type="ECO:0000256" key="3">
    <source>
        <dbReference type="ARBA" id="ARBA00022989"/>
    </source>
</evidence>
<dbReference type="Proteomes" id="UP000000561">
    <property type="component" value="Chromosome 3"/>
</dbReference>
<feature type="compositionally biased region" description="Polar residues" evidence="5">
    <location>
        <begin position="328"/>
        <end position="337"/>
    </location>
</feature>
<accession>A0A0D1E8B1</accession>
<comment type="subcellular location">
    <subcellularLocation>
        <location evidence="1">Endomembrane system</location>
        <topology evidence="1">Multi-pass membrane protein</topology>
    </subcellularLocation>
</comment>
<reference evidence="8 9" key="1">
    <citation type="journal article" date="2006" name="Nature">
        <title>Insights from the genome of the biotrophic fungal plant pathogen Ustilago maydis.</title>
        <authorList>
            <person name="Kamper J."/>
            <person name="Kahmann R."/>
            <person name="Bolker M."/>
            <person name="Ma L.J."/>
            <person name="Brefort T."/>
            <person name="Saville B.J."/>
            <person name="Banuett F."/>
            <person name="Kronstad J.W."/>
            <person name="Gold S.E."/>
            <person name="Muller O."/>
            <person name="Perlin M.H."/>
            <person name="Wosten H.A."/>
            <person name="de Vries R."/>
            <person name="Ruiz-Herrera J."/>
            <person name="Reynaga-Pena C.G."/>
            <person name="Snetselaar K."/>
            <person name="McCann M."/>
            <person name="Perez-Martin J."/>
            <person name="Feldbrugge M."/>
            <person name="Basse C.W."/>
            <person name="Steinberg G."/>
            <person name="Ibeas J.I."/>
            <person name="Holloman W."/>
            <person name="Guzman P."/>
            <person name="Farman M."/>
            <person name="Stajich J.E."/>
            <person name="Sentandreu R."/>
            <person name="Gonzalez-Prieto J.M."/>
            <person name="Kennell J.C."/>
            <person name="Molina L."/>
            <person name="Schirawski J."/>
            <person name="Mendoza-Mendoza A."/>
            <person name="Greilinger D."/>
            <person name="Munch K."/>
            <person name="Rossel N."/>
            <person name="Scherer M."/>
            <person name="Vranes M."/>
            <person name="Ladendorf O."/>
            <person name="Vincon V."/>
            <person name="Fuchs U."/>
            <person name="Sandrock B."/>
            <person name="Meng S."/>
            <person name="Ho E.C."/>
            <person name="Cahill M.J."/>
            <person name="Boyce K.J."/>
            <person name="Klose J."/>
            <person name="Klosterman S.J."/>
            <person name="Deelstra H.J."/>
            <person name="Ortiz-Castellanos L."/>
            <person name="Li W."/>
            <person name="Sanchez-Alonso P."/>
            <person name="Schreier P.H."/>
            <person name="Hauser-Hahn I."/>
            <person name="Vaupel M."/>
            <person name="Koopmann E."/>
            <person name="Friedrich G."/>
            <person name="Voss H."/>
            <person name="Schluter T."/>
            <person name="Margolis J."/>
            <person name="Platt D."/>
            <person name="Swimmer C."/>
            <person name="Gnirke A."/>
            <person name="Chen F."/>
            <person name="Vysotskaia V."/>
            <person name="Mannhaupt G."/>
            <person name="Guldener U."/>
            <person name="Munsterkotter M."/>
            <person name="Haase D."/>
            <person name="Oesterheld M."/>
            <person name="Mewes H.W."/>
            <person name="Mauceli E.W."/>
            <person name="DeCaprio D."/>
            <person name="Wade C.M."/>
            <person name="Butler J."/>
            <person name="Young S."/>
            <person name="Jaffe D.B."/>
            <person name="Calvo S."/>
            <person name="Nusbaum C."/>
            <person name="Galagan J."/>
            <person name="Birren B.W."/>
        </authorList>
    </citation>
    <scope>NUCLEOTIDE SEQUENCE [LARGE SCALE GENOMIC DNA]</scope>
    <source>
        <strain evidence="9">DSM 14603 / FGSC 9021 / UM521</strain>
    </source>
</reference>
<feature type="transmembrane region" description="Helical" evidence="6">
    <location>
        <begin position="9"/>
        <end position="34"/>
    </location>
</feature>
<dbReference type="PROSITE" id="PS51257">
    <property type="entry name" value="PROKAR_LIPOPROTEIN"/>
    <property type="match status" value="1"/>
</dbReference>
<feature type="transmembrane region" description="Helical" evidence="6">
    <location>
        <begin position="167"/>
        <end position="188"/>
    </location>
</feature>
<gene>
    <name evidence="8" type="ORF">UMAG_01805</name>
</gene>
<feature type="transmembrane region" description="Helical" evidence="6">
    <location>
        <begin position="99"/>
        <end position="121"/>
    </location>
</feature>
<keyword evidence="2 6" id="KW-0812">Transmembrane</keyword>
<dbReference type="FunCoup" id="A0A0D1E8B1">
    <property type="interactions" value="51"/>
</dbReference>
<dbReference type="STRING" id="237631.A0A0D1E8B1"/>
<dbReference type="InterPro" id="IPR019402">
    <property type="entry name" value="CWH43_N"/>
</dbReference>
<dbReference type="InterPro" id="IPR050911">
    <property type="entry name" value="DRAM/TMEM150_Autophagy_Mod"/>
</dbReference>
<evidence type="ECO:0000313" key="8">
    <source>
        <dbReference type="EMBL" id="KIS70640.1"/>
    </source>
</evidence>
<dbReference type="PANTHER" id="PTHR21324">
    <property type="entry name" value="FASTING-INDUCIBLE INTEGRAL MEMBRANE PROTEIN TM6P1-RELATED"/>
    <property type="match status" value="1"/>
</dbReference>
<dbReference type="RefSeq" id="XP_011387758.1">
    <property type="nucleotide sequence ID" value="XM_011389456.1"/>
</dbReference>
<feature type="transmembrane region" description="Helical" evidence="6">
    <location>
        <begin position="208"/>
        <end position="231"/>
    </location>
</feature>
<dbReference type="GO" id="GO:0005886">
    <property type="term" value="C:plasma membrane"/>
    <property type="evidence" value="ECO:0000318"/>
    <property type="project" value="GO_Central"/>
</dbReference>
<feature type="transmembrane region" description="Helical" evidence="6">
    <location>
        <begin position="133"/>
        <end position="155"/>
    </location>
</feature>
<evidence type="ECO:0000256" key="6">
    <source>
        <dbReference type="SAM" id="Phobius"/>
    </source>
</evidence>
<evidence type="ECO:0000256" key="1">
    <source>
        <dbReference type="ARBA" id="ARBA00004127"/>
    </source>
</evidence>
<dbReference type="EMBL" id="CM003142">
    <property type="protein sequence ID" value="KIS70640.1"/>
    <property type="molecule type" value="Genomic_DNA"/>
</dbReference>